<protein>
    <recommendedName>
        <fullName evidence="3">DUF3108 domain-containing protein</fullName>
    </recommendedName>
</protein>
<comment type="caution">
    <text evidence="1">The sequence shown here is derived from an EMBL/GenBank/DDBJ whole genome shotgun (WGS) entry which is preliminary data.</text>
</comment>
<name>A0A2U0SH75_9SPHN</name>
<accession>A0A2U0SH75</accession>
<organism evidence="1 2">
    <name type="scientific">Sphingomonas pokkalii</name>
    <dbReference type="NCBI Taxonomy" id="2175090"/>
    <lineage>
        <taxon>Bacteria</taxon>
        <taxon>Pseudomonadati</taxon>
        <taxon>Pseudomonadota</taxon>
        <taxon>Alphaproteobacteria</taxon>
        <taxon>Sphingomonadales</taxon>
        <taxon>Sphingomonadaceae</taxon>
        <taxon>Sphingomonas</taxon>
    </lineage>
</organism>
<reference evidence="1 2" key="1">
    <citation type="submission" date="2018-05" db="EMBL/GenBank/DDBJ databases">
        <title>Description of Sphingomonas pokkalii sp nov, isolated from the rhizosphere of saline tolerant pokkali rice and its draft genome analysis.</title>
        <authorList>
            <person name="Menon R."/>
            <person name="Kumari S."/>
            <person name="Rameshkumar N."/>
        </authorList>
    </citation>
    <scope>NUCLEOTIDE SEQUENCE [LARGE SCALE GENOMIC DNA]</scope>
    <source>
        <strain evidence="1 2">L3B27</strain>
    </source>
</reference>
<evidence type="ECO:0000313" key="2">
    <source>
        <dbReference type="Proteomes" id="UP000245890"/>
    </source>
</evidence>
<dbReference type="EMBL" id="QENQ01000001">
    <property type="protein sequence ID" value="PVX30710.1"/>
    <property type="molecule type" value="Genomic_DNA"/>
</dbReference>
<keyword evidence="2" id="KW-1185">Reference proteome</keyword>
<proteinExistence type="predicted"/>
<dbReference type="AlphaFoldDB" id="A0A2U0SH75"/>
<gene>
    <name evidence="1" type="ORF">DD559_16330</name>
</gene>
<evidence type="ECO:0008006" key="3">
    <source>
        <dbReference type="Google" id="ProtNLM"/>
    </source>
</evidence>
<sequence>MTMPTPIVPVSTASGGMPMPTSLRSGTIAYRGADGVETGRERFELIAHPGGHILRAMCEIDAPALVRDVTLAMDAAWRPLDGFCRIHLAGRCAAAQWFDVEDGMVRVAGRLEGRSVPEQRIATTGRLPYLGLHPLQGDALITMLRGTDQPGRFLPIAAVTNSVSPNGDEALGTQAMTIDVAFVGETQVTVTAGSFPARRYALRWRADWPPADLWVRADGVFLRMHWAWIEEWYELAAIHG</sequence>
<evidence type="ECO:0000313" key="1">
    <source>
        <dbReference type="EMBL" id="PVX30710.1"/>
    </source>
</evidence>
<dbReference type="Proteomes" id="UP000245890">
    <property type="component" value="Unassembled WGS sequence"/>
</dbReference>